<feature type="transmembrane region" description="Helical" evidence="1">
    <location>
        <begin position="49"/>
        <end position="73"/>
    </location>
</feature>
<evidence type="ECO:0000256" key="1">
    <source>
        <dbReference type="SAM" id="Phobius"/>
    </source>
</evidence>
<dbReference type="InterPro" id="IPR009045">
    <property type="entry name" value="Zn_M74/Hedgehog-like"/>
</dbReference>
<feature type="transmembrane region" description="Helical" evidence="1">
    <location>
        <begin position="80"/>
        <end position="101"/>
    </location>
</feature>
<gene>
    <name evidence="2" type="ORF">CLV88_103259</name>
</gene>
<keyword evidence="1" id="KW-1133">Transmembrane helix</keyword>
<accession>A0A2P8FFX7</accession>
<keyword evidence="1" id="KW-0812">Transmembrane</keyword>
<evidence type="ECO:0008006" key="4">
    <source>
        <dbReference type="Google" id="ProtNLM"/>
    </source>
</evidence>
<organism evidence="2 3">
    <name type="scientific">Shimia abyssi</name>
    <dbReference type="NCBI Taxonomy" id="1662395"/>
    <lineage>
        <taxon>Bacteria</taxon>
        <taxon>Pseudomonadati</taxon>
        <taxon>Pseudomonadota</taxon>
        <taxon>Alphaproteobacteria</taxon>
        <taxon>Rhodobacterales</taxon>
        <taxon>Roseobacteraceae</taxon>
    </lineage>
</organism>
<dbReference type="Gene3D" id="3.30.1380.10">
    <property type="match status" value="1"/>
</dbReference>
<sequence length="292" mass="33309">MGDTAVSVLRRVRNNVAMISLHSGTSGARHRFRSHVHIPPNRIQRVLRFSFHAALVILLTILTQVGGLVWLLATCFKHKLLAFLLLYSAVTLTLPVATPYFGRVALTCQQSGPLQMQSRVYCVLNRHYVTPELATVLTDTANHMSRRYPGTVTLVLDANFPFMNGFPLLPHLSHNDGRRADLAFYYRNATVYQPNATRSPIGYFAFEPGPTHCPPVWPTLRWNLTLLQPLWRTFSLEQQRKRALLTHLAKDDRIGKIFIEPHLVRTLNVSHPKIRIQGCRAARYDDHIHIQQ</sequence>
<comment type="caution">
    <text evidence="2">The sequence shown here is derived from an EMBL/GenBank/DDBJ whole genome shotgun (WGS) entry which is preliminary data.</text>
</comment>
<proteinExistence type="predicted"/>
<keyword evidence="1" id="KW-0472">Membrane</keyword>
<name>A0A2P8FFX7_9RHOB</name>
<evidence type="ECO:0000313" key="3">
    <source>
        <dbReference type="Proteomes" id="UP000240418"/>
    </source>
</evidence>
<evidence type="ECO:0000313" key="2">
    <source>
        <dbReference type="EMBL" id="PSL20611.1"/>
    </source>
</evidence>
<protein>
    <recommendedName>
        <fullName evidence="4">Penicillin-insensitive murein endopeptidase</fullName>
    </recommendedName>
</protein>
<dbReference type="EMBL" id="PYGJ01000003">
    <property type="protein sequence ID" value="PSL20611.1"/>
    <property type="molecule type" value="Genomic_DNA"/>
</dbReference>
<dbReference type="Proteomes" id="UP000240418">
    <property type="component" value="Unassembled WGS sequence"/>
</dbReference>
<dbReference type="AlphaFoldDB" id="A0A2P8FFX7"/>
<keyword evidence="3" id="KW-1185">Reference proteome</keyword>
<reference evidence="2 3" key="1">
    <citation type="submission" date="2018-03" db="EMBL/GenBank/DDBJ databases">
        <title>Genomic Encyclopedia of Archaeal and Bacterial Type Strains, Phase II (KMG-II): from individual species to whole genera.</title>
        <authorList>
            <person name="Goeker M."/>
        </authorList>
    </citation>
    <scope>NUCLEOTIDE SEQUENCE [LARGE SCALE GENOMIC DNA]</scope>
    <source>
        <strain evidence="2 3">DSM 100673</strain>
    </source>
</reference>
<dbReference type="SUPFAM" id="SSF55166">
    <property type="entry name" value="Hedgehog/DD-peptidase"/>
    <property type="match status" value="1"/>
</dbReference>